<evidence type="ECO:0000259" key="5">
    <source>
        <dbReference type="Pfam" id="PF05729"/>
    </source>
</evidence>
<dbReference type="Pfam" id="PF13374">
    <property type="entry name" value="TPR_10"/>
    <property type="match status" value="1"/>
</dbReference>
<name>B7GC09_PHATC</name>
<keyword evidence="2 3" id="KW-0802">TPR repeat</keyword>
<sequence>MNEQSGISSDESYAQDWVVEFEVIDEAAESASHDAVPAADQRHLQENVEEVAGLENSGVNLVSNGSLPEEQQLQQQEQYPKAWHFGVSDGSDDPLNFLLSEDDSGVRAFGISGSCIQPTEPPESFSFNVEQKQAVETFLSGEAILQTPGNHVILGCRNFAPSPANHKFDHLLQQYWLDVRAVEGALESRKRKTADVIEIIHRHGDYFCFWDAHDGPRDDNGKLCSLSATTWQAFCFRRLESDKELKAKLRFPLETSLNRLTGRTHHQHSSSGASSVLAEQGMGGISRPLMNLSIHAEREPSDAAEEAVPASTRKRSIPKKSHLQKEASWKSTLPSSNIHEIDSESEEPGVSEPLYGRYKEMKDLKEKVSPDGKLVSLVGRSGVGKTHLARVFAWEWTKERDKNCTRFGFWLNAATESTLRESYETAIRRLRHGTSLEEPSAKRRMVTIQSLALRLWETLAQLSLSFEWILVFDNVPAFVEALDGTKREGPLGFQEWFLPRDWRNGRGRILLLSTHDGYVGTTKSSMGYIAQIRVDLLDEESAVQMLQADLPEEQGSEASLHRLVSLFDCLPLAIATAKGELLNDVISVDQYIKRNNFDAVQNRVQAAIRSSLNNAYQRGLGKVLDVAAYVNPDSIPLILLGGESANRAAIQLTKWNILRRDWKTDSNEEVYSMHRLHQNAARQVSLENGCSPGAALRVVHENITTFDRDTPAHWKLPAAMVKHVVALKERVESWPSELCFVWAQTLQKTAEVNRWVNHDFGGAKKMSHSCISVCSSILKSECLLAEVREAVSEEMVKVHMFLGKLHRSCSQPDDAKESFDRARNLLRLCPASDARSWLEADILDDIGRLEHNKSCYAQALEHFRKALEIRYRAIPDSTRGELVGSPFYSNDETYSTRLVEQEALRDLGRNLLKSLLESADTDVSLPKPQPVEREYSAQRKVLGALADTLVNFGRSYREGEDCEGVQTWTKENYGRSYGENGYLEEALFWFEAALGAQSLQFRNEIQNDSVATTISHLGRVHIAKGNFATGLEMFQKSLAMKQHVYGKEKGNESIATAWGNVATAKRLMGECLVSEHRFEAAFQCYTEAFENYKRALGMLKSLFNDSNHKKVRETCAGIMSVANSVSLLTDLLIAMNDPDATLEINCRGLVECCSNSISDQQFEQ</sequence>
<keyword evidence="1" id="KW-0677">Repeat</keyword>
<feature type="compositionally biased region" description="Polar residues" evidence="4">
    <location>
        <begin position="329"/>
        <end position="338"/>
    </location>
</feature>
<feature type="region of interest" description="Disordered" evidence="4">
    <location>
        <begin position="298"/>
        <end position="352"/>
    </location>
</feature>
<feature type="domain" description="NACHT" evidence="5">
    <location>
        <begin position="374"/>
        <end position="484"/>
    </location>
</feature>
<dbReference type="InterPro" id="IPR027417">
    <property type="entry name" value="P-loop_NTPase"/>
</dbReference>
<feature type="compositionally biased region" description="Basic residues" evidence="4">
    <location>
        <begin position="312"/>
        <end position="322"/>
    </location>
</feature>
<organism evidence="6 7">
    <name type="scientific">Phaeodactylum tricornutum (strain CCAP 1055/1)</name>
    <dbReference type="NCBI Taxonomy" id="556484"/>
    <lineage>
        <taxon>Eukaryota</taxon>
        <taxon>Sar</taxon>
        <taxon>Stramenopiles</taxon>
        <taxon>Ochrophyta</taxon>
        <taxon>Bacillariophyta</taxon>
        <taxon>Bacillariophyceae</taxon>
        <taxon>Bacillariophycidae</taxon>
        <taxon>Naviculales</taxon>
        <taxon>Phaeodactylaceae</taxon>
        <taxon>Phaeodactylum</taxon>
    </lineage>
</organism>
<reference evidence="7" key="2">
    <citation type="submission" date="2008-08" db="EMBL/GenBank/DDBJ databases">
        <authorList>
            <consortium name="Diatom Consortium"/>
            <person name="Grigoriev I."/>
            <person name="Grimwood J."/>
            <person name="Kuo A."/>
            <person name="Otillar R.P."/>
            <person name="Salamov A."/>
            <person name="Detter J.C."/>
            <person name="Lindquist E."/>
            <person name="Shapiro H."/>
            <person name="Lucas S."/>
            <person name="Glavina del Rio T."/>
            <person name="Pitluck S."/>
            <person name="Rokhsar D."/>
            <person name="Bowler C."/>
        </authorList>
    </citation>
    <scope>GENOME REANNOTATION</scope>
    <source>
        <strain evidence="7">CCAP 1055/1</strain>
    </source>
</reference>
<dbReference type="OrthoDB" id="1658288at2759"/>
<accession>B7GC09</accession>
<dbReference type="RefSeq" id="XP_002184721.1">
    <property type="nucleotide sequence ID" value="XM_002184685.1"/>
</dbReference>
<dbReference type="InterPro" id="IPR007111">
    <property type="entry name" value="NACHT_NTPase"/>
</dbReference>
<keyword evidence="7" id="KW-1185">Reference proteome</keyword>
<dbReference type="InterPro" id="IPR019734">
    <property type="entry name" value="TPR_rpt"/>
</dbReference>
<evidence type="ECO:0000256" key="2">
    <source>
        <dbReference type="ARBA" id="ARBA00022803"/>
    </source>
</evidence>
<evidence type="ECO:0000313" key="6">
    <source>
        <dbReference type="EMBL" id="EEC43780.1"/>
    </source>
</evidence>
<dbReference type="InParanoid" id="B7GC09"/>
<dbReference type="PANTHER" id="PTHR45641:SF19">
    <property type="entry name" value="NEPHROCYSTIN-3"/>
    <property type="match status" value="1"/>
</dbReference>
<dbReference type="PaxDb" id="2850-Phatr49839"/>
<dbReference type="HOGENOM" id="CLU_274918_0_0_1"/>
<dbReference type="EMBL" id="CM000627">
    <property type="protein sequence ID" value="EEC43780.1"/>
    <property type="molecule type" value="Genomic_DNA"/>
</dbReference>
<dbReference type="InterPro" id="IPR011990">
    <property type="entry name" value="TPR-like_helical_dom_sf"/>
</dbReference>
<dbReference type="SUPFAM" id="SSF52540">
    <property type="entry name" value="P-loop containing nucleoside triphosphate hydrolases"/>
    <property type="match status" value="1"/>
</dbReference>
<dbReference type="Gene3D" id="1.25.40.10">
    <property type="entry name" value="Tetratricopeptide repeat domain"/>
    <property type="match status" value="2"/>
</dbReference>
<feature type="repeat" description="TPR" evidence="3">
    <location>
        <begin position="840"/>
        <end position="873"/>
    </location>
</feature>
<dbReference type="KEGG" id="pti:PHATRDRAFT_49839"/>
<dbReference type="SMART" id="SM00028">
    <property type="entry name" value="TPR"/>
    <property type="match status" value="4"/>
</dbReference>
<protein>
    <recommendedName>
        <fullName evidence="5">NACHT domain-containing protein</fullName>
    </recommendedName>
</protein>
<evidence type="ECO:0000256" key="4">
    <source>
        <dbReference type="SAM" id="MobiDB-lite"/>
    </source>
</evidence>
<reference evidence="6 7" key="1">
    <citation type="journal article" date="2008" name="Nature">
        <title>The Phaeodactylum genome reveals the evolutionary history of diatom genomes.</title>
        <authorList>
            <person name="Bowler C."/>
            <person name="Allen A.E."/>
            <person name="Badger J.H."/>
            <person name="Grimwood J."/>
            <person name="Jabbari K."/>
            <person name="Kuo A."/>
            <person name="Maheswari U."/>
            <person name="Martens C."/>
            <person name="Maumus F."/>
            <person name="Otillar R.P."/>
            <person name="Rayko E."/>
            <person name="Salamov A."/>
            <person name="Vandepoele K."/>
            <person name="Beszteri B."/>
            <person name="Gruber A."/>
            <person name="Heijde M."/>
            <person name="Katinka M."/>
            <person name="Mock T."/>
            <person name="Valentin K."/>
            <person name="Verret F."/>
            <person name="Berges J.A."/>
            <person name="Brownlee C."/>
            <person name="Cadoret J.P."/>
            <person name="Chiovitti A."/>
            <person name="Choi C.J."/>
            <person name="Coesel S."/>
            <person name="De Martino A."/>
            <person name="Detter J.C."/>
            <person name="Durkin C."/>
            <person name="Falciatore A."/>
            <person name="Fournet J."/>
            <person name="Haruta M."/>
            <person name="Huysman M.J."/>
            <person name="Jenkins B.D."/>
            <person name="Jiroutova K."/>
            <person name="Jorgensen R.E."/>
            <person name="Joubert Y."/>
            <person name="Kaplan A."/>
            <person name="Kroger N."/>
            <person name="Kroth P.G."/>
            <person name="La Roche J."/>
            <person name="Lindquist E."/>
            <person name="Lommer M."/>
            <person name="Martin-Jezequel V."/>
            <person name="Lopez P.J."/>
            <person name="Lucas S."/>
            <person name="Mangogna M."/>
            <person name="McGinnis K."/>
            <person name="Medlin L.K."/>
            <person name="Montsant A."/>
            <person name="Oudot-Le Secq M.P."/>
            <person name="Napoli C."/>
            <person name="Obornik M."/>
            <person name="Parker M.S."/>
            <person name="Petit J.L."/>
            <person name="Porcel B.M."/>
            <person name="Poulsen N."/>
            <person name="Robison M."/>
            <person name="Rychlewski L."/>
            <person name="Rynearson T.A."/>
            <person name="Schmutz J."/>
            <person name="Shapiro H."/>
            <person name="Siaut M."/>
            <person name="Stanley M."/>
            <person name="Sussman M.R."/>
            <person name="Taylor A.R."/>
            <person name="Vardi A."/>
            <person name="von Dassow P."/>
            <person name="Vyverman W."/>
            <person name="Willis A."/>
            <person name="Wyrwicz L.S."/>
            <person name="Rokhsar D.S."/>
            <person name="Weissenbach J."/>
            <person name="Armbrust E.V."/>
            <person name="Green B.R."/>
            <person name="Van de Peer Y."/>
            <person name="Grigoriev I.V."/>
        </authorList>
    </citation>
    <scope>NUCLEOTIDE SEQUENCE [LARGE SCALE GENOMIC DNA]</scope>
    <source>
        <strain evidence="6 7">CCAP 1055/1</strain>
    </source>
</reference>
<dbReference type="AlphaFoldDB" id="B7GC09"/>
<proteinExistence type="predicted"/>
<evidence type="ECO:0000313" key="7">
    <source>
        <dbReference type="Proteomes" id="UP000000759"/>
    </source>
</evidence>
<dbReference type="GeneID" id="7198567"/>
<dbReference type="Proteomes" id="UP000000759">
    <property type="component" value="Chromosome 25"/>
</dbReference>
<dbReference type="Pfam" id="PF05729">
    <property type="entry name" value="NACHT"/>
    <property type="match status" value="1"/>
</dbReference>
<dbReference type="SUPFAM" id="SSF48452">
    <property type="entry name" value="TPR-like"/>
    <property type="match status" value="1"/>
</dbReference>
<dbReference type="Gene3D" id="3.40.50.300">
    <property type="entry name" value="P-loop containing nucleotide triphosphate hydrolases"/>
    <property type="match status" value="1"/>
</dbReference>
<evidence type="ECO:0000256" key="1">
    <source>
        <dbReference type="ARBA" id="ARBA00022737"/>
    </source>
</evidence>
<dbReference type="PROSITE" id="PS50005">
    <property type="entry name" value="TPR"/>
    <property type="match status" value="2"/>
</dbReference>
<dbReference type="PANTHER" id="PTHR45641">
    <property type="entry name" value="TETRATRICOPEPTIDE REPEAT PROTEIN (AFU_ORTHOLOGUE AFUA_6G03870)"/>
    <property type="match status" value="1"/>
</dbReference>
<evidence type="ECO:0000256" key="3">
    <source>
        <dbReference type="PROSITE-ProRule" id="PRU00339"/>
    </source>
</evidence>
<gene>
    <name evidence="6" type="ORF">PHATRDRAFT_49839</name>
</gene>
<feature type="repeat" description="TPR" evidence="3">
    <location>
        <begin position="1011"/>
        <end position="1044"/>
    </location>
</feature>